<comment type="caution">
    <text evidence="8">The sequence shown here is derived from an EMBL/GenBank/DDBJ whole genome shotgun (WGS) entry which is preliminary data.</text>
</comment>
<dbReference type="GO" id="GO:0140359">
    <property type="term" value="F:ABC-type transporter activity"/>
    <property type="evidence" value="ECO:0007669"/>
    <property type="project" value="InterPro"/>
</dbReference>
<dbReference type="EMBL" id="ACVN02000035">
    <property type="protein sequence ID" value="ERK62169.1"/>
    <property type="molecule type" value="Genomic_DNA"/>
</dbReference>
<dbReference type="InterPro" id="IPR000412">
    <property type="entry name" value="ABC_2_transport"/>
</dbReference>
<evidence type="ECO:0000313" key="8">
    <source>
        <dbReference type="EMBL" id="ERK62169.1"/>
    </source>
</evidence>
<keyword evidence="3 6" id="KW-1133">Transmembrane helix</keyword>
<dbReference type="PANTHER" id="PTHR43229:SF2">
    <property type="entry name" value="NODULATION PROTEIN J"/>
    <property type="match status" value="1"/>
</dbReference>
<evidence type="ECO:0000256" key="6">
    <source>
        <dbReference type="SAM" id="Phobius"/>
    </source>
</evidence>
<feature type="transmembrane region" description="Helical" evidence="6">
    <location>
        <begin position="160"/>
        <end position="183"/>
    </location>
</feature>
<comment type="subcellular location">
    <subcellularLocation>
        <location evidence="1">Membrane</location>
        <topology evidence="1">Multi-pass membrane protein</topology>
    </subcellularLocation>
</comment>
<dbReference type="GO" id="GO:0043190">
    <property type="term" value="C:ATP-binding cassette (ABC) transporter complex"/>
    <property type="evidence" value="ECO:0007669"/>
    <property type="project" value="InterPro"/>
</dbReference>
<dbReference type="Proteomes" id="UP000017052">
    <property type="component" value="Unassembled WGS sequence"/>
</dbReference>
<dbReference type="RefSeq" id="WP_021796385.1">
    <property type="nucleotide sequence ID" value="NZ_ACVN02000035.1"/>
</dbReference>
<dbReference type="Pfam" id="PF12698">
    <property type="entry name" value="ABC2_membrane_3"/>
    <property type="match status" value="1"/>
</dbReference>
<name>U2R0Z2_9ACTN</name>
<gene>
    <name evidence="8" type="ORF">HMPREF0682_2860</name>
</gene>
<feature type="transmembrane region" description="Helical" evidence="6">
    <location>
        <begin position="127"/>
        <end position="148"/>
    </location>
</feature>
<dbReference type="InterPro" id="IPR013525">
    <property type="entry name" value="ABC2_TM"/>
</dbReference>
<evidence type="ECO:0000256" key="1">
    <source>
        <dbReference type="ARBA" id="ARBA00004141"/>
    </source>
</evidence>
<keyword evidence="2 6" id="KW-0812">Transmembrane</keyword>
<evidence type="ECO:0000259" key="7">
    <source>
        <dbReference type="Pfam" id="PF12698"/>
    </source>
</evidence>
<reference evidence="8" key="1">
    <citation type="submission" date="2013-08" db="EMBL/GenBank/DDBJ databases">
        <authorList>
            <person name="Durkin A.S."/>
            <person name="Haft D.R."/>
            <person name="McCorrison J."/>
            <person name="Torralba M."/>
            <person name="Gillis M."/>
            <person name="Haft D.H."/>
            <person name="Methe B."/>
            <person name="Sutton G."/>
            <person name="Nelson K.E."/>
        </authorList>
    </citation>
    <scope>NUCLEOTIDE SEQUENCE [LARGE SCALE GENOMIC DNA]</scope>
    <source>
        <strain evidence="8">F0233</strain>
    </source>
</reference>
<protein>
    <submittedName>
        <fullName evidence="8">ABC-2 family transporter domain protein</fullName>
    </submittedName>
</protein>
<feature type="transmembrane region" description="Helical" evidence="6">
    <location>
        <begin position="80"/>
        <end position="106"/>
    </location>
</feature>
<dbReference type="PANTHER" id="PTHR43229">
    <property type="entry name" value="NODULATION PROTEIN J"/>
    <property type="match status" value="1"/>
</dbReference>
<evidence type="ECO:0000256" key="2">
    <source>
        <dbReference type="ARBA" id="ARBA00022692"/>
    </source>
</evidence>
<dbReference type="PIRSF" id="PIRSF006648">
    <property type="entry name" value="DrrB"/>
    <property type="match status" value="1"/>
</dbReference>
<dbReference type="GeneID" id="95359910"/>
<proteinExistence type="predicted"/>
<keyword evidence="5" id="KW-0046">Antibiotic resistance</keyword>
<feature type="transmembrane region" description="Helical" evidence="6">
    <location>
        <begin position="251"/>
        <end position="272"/>
    </location>
</feature>
<feature type="transmembrane region" description="Helical" evidence="6">
    <location>
        <begin position="190"/>
        <end position="210"/>
    </location>
</feature>
<dbReference type="InterPro" id="IPR051784">
    <property type="entry name" value="Nod_factor_ABC_transporter"/>
</dbReference>
<dbReference type="OrthoDB" id="63188at2"/>
<feature type="transmembrane region" description="Helical" evidence="6">
    <location>
        <begin position="50"/>
        <end position="68"/>
    </location>
</feature>
<accession>U2R0Z2</accession>
<feature type="domain" description="ABC-2 type transporter transmembrane" evidence="7">
    <location>
        <begin position="84"/>
        <end position="264"/>
    </location>
</feature>
<dbReference type="AlphaFoldDB" id="U2R0Z2"/>
<evidence type="ECO:0000256" key="5">
    <source>
        <dbReference type="ARBA" id="ARBA00023251"/>
    </source>
</evidence>
<evidence type="ECO:0000256" key="3">
    <source>
        <dbReference type="ARBA" id="ARBA00022989"/>
    </source>
</evidence>
<dbReference type="GO" id="GO:0046677">
    <property type="term" value="P:response to antibiotic"/>
    <property type="evidence" value="ECO:0007669"/>
    <property type="project" value="UniProtKB-KW"/>
</dbReference>
<sequence length="278" mass="29002">MSLLTTAPVLADHAPARAVKTFAPVSARPAGGLSLTYLGHELKRPFNRQALLINVALPAVLYLALHRTGSSHTAPPHGNFAMWMMIGIAVYGSATASTSTAVGIAIEKSSGWMRTMRLMPISSVGYVLSKVASAMLSAVLPVVVVGLLGWGTGAEGNLRVWILGLLTAWGGSAVFAAFGLGIGLTLRAEIVTSIPGLTTTALAFIGNLFLPLSGRVLQVGRWTPMFGVSDIARRALTDGCSLSGVHSSLTFVLLDVGGWFVLFVLLAARAYTKSSGRA</sequence>
<evidence type="ECO:0000313" key="9">
    <source>
        <dbReference type="Proteomes" id="UP000017052"/>
    </source>
</evidence>
<keyword evidence="9" id="KW-1185">Reference proteome</keyword>
<organism evidence="8 9">
    <name type="scientific">Propionibacterium acidifaciens F0233</name>
    <dbReference type="NCBI Taxonomy" id="553198"/>
    <lineage>
        <taxon>Bacteria</taxon>
        <taxon>Bacillati</taxon>
        <taxon>Actinomycetota</taxon>
        <taxon>Actinomycetes</taxon>
        <taxon>Propionibacteriales</taxon>
        <taxon>Propionibacteriaceae</taxon>
        <taxon>Propionibacterium</taxon>
    </lineage>
</organism>
<evidence type="ECO:0000256" key="4">
    <source>
        <dbReference type="ARBA" id="ARBA00023136"/>
    </source>
</evidence>
<keyword evidence="4 6" id="KW-0472">Membrane</keyword>